<proteinExistence type="predicted"/>
<feature type="compositionally biased region" description="Polar residues" evidence="1">
    <location>
        <begin position="479"/>
        <end position="488"/>
    </location>
</feature>
<feature type="compositionally biased region" description="Low complexity" evidence="1">
    <location>
        <begin position="412"/>
        <end position="428"/>
    </location>
</feature>
<organism evidence="2 3">
    <name type="scientific">Grifola frondosa</name>
    <name type="common">Maitake</name>
    <name type="synonym">Polyporus frondosus</name>
    <dbReference type="NCBI Taxonomy" id="5627"/>
    <lineage>
        <taxon>Eukaryota</taxon>
        <taxon>Fungi</taxon>
        <taxon>Dikarya</taxon>
        <taxon>Basidiomycota</taxon>
        <taxon>Agaricomycotina</taxon>
        <taxon>Agaricomycetes</taxon>
        <taxon>Polyporales</taxon>
        <taxon>Grifolaceae</taxon>
        <taxon>Grifola</taxon>
    </lineage>
</organism>
<feature type="region of interest" description="Disordered" evidence="1">
    <location>
        <begin position="272"/>
        <end position="369"/>
    </location>
</feature>
<evidence type="ECO:0000256" key="1">
    <source>
        <dbReference type="SAM" id="MobiDB-lite"/>
    </source>
</evidence>
<feature type="region of interest" description="Disordered" evidence="1">
    <location>
        <begin position="112"/>
        <end position="155"/>
    </location>
</feature>
<dbReference type="Proteomes" id="UP000092993">
    <property type="component" value="Unassembled WGS sequence"/>
</dbReference>
<reference evidence="2 3" key="1">
    <citation type="submission" date="2016-03" db="EMBL/GenBank/DDBJ databases">
        <title>Whole genome sequencing of Grifola frondosa 9006-11.</title>
        <authorList>
            <person name="Min B."/>
            <person name="Park H."/>
            <person name="Kim J.-G."/>
            <person name="Cho H."/>
            <person name="Oh Y.-L."/>
            <person name="Kong W.-S."/>
            <person name="Choi I.-G."/>
        </authorList>
    </citation>
    <scope>NUCLEOTIDE SEQUENCE [LARGE SCALE GENOMIC DNA]</scope>
    <source>
        <strain evidence="2 3">9006-11</strain>
    </source>
</reference>
<dbReference type="OMA" id="VAMDRPH"/>
<sequence>MCPIPDVLDGAATATQDRHFAASAEEGPGDVAGVEVAAGAVAAGEEHPSAQRRKGAKTEPRSGQRSSTVGCAQSVGTRAPVRPYTHSCYKALRLQSTQGAFQEGVPPIALDANPAASSNAPVAARGAAKRRRSSAASKTSAHSASSKKALSTEPSLAQLREKPAVAKDIPPHLVVPETPSFDIKHDIDALVERVRAVAMDRPNTPGSHIDWAGEEDDSLPDLDDWGYTTELSHVSEKVTLISPILEDALRPLPSLDAGTPTIASNVVVNGGEAKRSEQNATPSGAEEASTKASQAGQPNGKDGAANKRSEDGALEDGSQSAVRGSRDPSSSPQKTPSSKASPQKAAAKLPFHPSLPPKPVTTFQPSASKRPARYAVSDLVQSVAPPERIIITSLSEGASVTTTHAPGSPRTPSEMPSGGESSPERAGLPPLPPAHFFHAAHGRSRTVGRPAGFRAPYSPPADYLNSDRGRIDKAHHARTQSSPPTGTGSRAAHATRPVITVNAISMLARSLGGNGGMKREAASVAAVKD</sequence>
<feature type="compositionally biased region" description="Polar residues" evidence="1">
    <location>
        <begin position="394"/>
        <end position="405"/>
    </location>
</feature>
<feature type="region of interest" description="Disordered" evidence="1">
    <location>
        <begin position="394"/>
        <end position="428"/>
    </location>
</feature>
<feature type="compositionally biased region" description="Low complexity" evidence="1">
    <location>
        <begin position="112"/>
        <end position="126"/>
    </location>
</feature>
<dbReference type="AlphaFoldDB" id="A0A1C7MJV0"/>
<keyword evidence="3" id="KW-1185">Reference proteome</keyword>
<feature type="compositionally biased region" description="Low complexity" evidence="1">
    <location>
        <begin position="328"/>
        <end position="348"/>
    </location>
</feature>
<dbReference type="STRING" id="5627.A0A1C7MJV0"/>
<dbReference type="EMBL" id="LUGG01000003">
    <property type="protein sequence ID" value="OBZ76689.1"/>
    <property type="molecule type" value="Genomic_DNA"/>
</dbReference>
<gene>
    <name evidence="2" type="ORF">A0H81_04010</name>
</gene>
<protein>
    <submittedName>
        <fullName evidence="2">Uncharacterized protein</fullName>
    </submittedName>
</protein>
<evidence type="ECO:0000313" key="3">
    <source>
        <dbReference type="Proteomes" id="UP000092993"/>
    </source>
</evidence>
<accession>A0A1C7MJV0</accession>
<feature type="region of interest" description="Disordered" evidence="1">
    <location>
        <begin position="473"/>
        <end position="494"/>
    </location>
</feature>
<feature type="compositionally biased region" description="Polar residues" evidence="1">
    <location>
        <begin position="63"/>
        <end position="75"/>
    </location>
</feature>
<dbReference type="OrthoDB" id="3267789at2759"/>
<name>A0A1C7MJV0_GRIFR</name>
<feature type="compositionally biased region" description="Low complexity" evidence="1">
    <location>
        <begin position="134"/>
        <end position="151"/>
    </location>
</feature>
<evidence type="ECO:0000313" key="2">
    <source>
        <dbReference type="EMBL" id="OBZ76689.1"/>
    </source>
</evidence>
<comment type="caution">
    <text evidence="2">The sequence shown here is derived from an EMBL/GenBank/DDBJ whole genome shotgun (WGS) entry which is preliminary data.</text>
</comment>
<feature type="region of interest" description="Disordered" evidence="1">
    <location>
        <begin position="39"/>
        <end position="75"/>
    </location>
</feature>